<reference evidence="1 2" key="1">
    <citation type="submission" date="2018-02" db="EMBL/GenBank/DDBJ databases">
        <title>The genomes of Aspergillus section Nigri reveals drivers in fungal speciation.</title>
        <authorList>
            <consortium name="DOE Joint Genome Institute"/>
            <person name="Vesth T.C."/>
            <person name="Nybo J."/>
            <person name="Theobald S."/>
            <person name="Brandl J."/>
            <person name="Frisvad J.C."/>
            <person name="Nielsen K.F."/>
            <person name="Lyhne E.K."/>
            <person name="Kogle M.E."/>
            <person name="Kuo A."/>
            <person name="Riley R."/>
            <person name="Clum A."/>
            <person name="Nolan M."/>
            <person name="Lipzen A."/>
            <person name="Salamov A."/>
            <person name="Henrissat B."/>
            <person name="Wiebenga A."/>
            <person name="De vries R.P."/>
            <person name="Grigoriev I.V."/>
            <person name="Mortensen U.H."/>
            <person name="Andersen M.R."/>
            <person name="Baker S.E."/>
        </authorList>
    </citation>
    <scope>NUCLEOTIDE SEQUENCE [LARGE SCALE GENOMIC DNA]</scope>
    <source>
        <strain evidence="1 2">CBS 707.79</strain>
    </source>
</reference>
<proteinExistence type="predicted"/>
<dbReference type="EMBL" id="KZ825956">
    <property type="protein sequence ID" value="PYH91106.1"/>
    <property type="molecule type" value="Genomic_DNA"/>
</dbReference>
<accession>A0A319D0S8</accession>
<organism evidence="1 2">
    <name type="scientific">Aspergillus ellipticus CBS 707.79</name>
    <dbReference type="NCBI Taxonomy" id="1448320"/>
    <lineage>
        <taxon>Eukaryota</taxon>
        <taxon>Fungi</taxon>
        <taxon>Dikarya</taxon>
        <taxon>Ascomycota</taxon>
        <taxon>Pezizomycotina</taxon>
        <taxon>Eurotiomycetes</taxon>
        <taxon>Eurotiomycetidae</taxon>
        <taxon>Eurotiales</taxon>
        <taxon>Aspergillaceae</taxon>
        <taxon>Aspergillus</taxon>
        <taxon>Aspergillus subgen. Circumdati</taxon>
    </lineage>
</organism>
<dbReference type="SUPFAM" id="SSF52540">
    <property type="entry name" value="P-loop containing nucleoside triphosphate hydrolases"/>
    <property type="match status" value="1"/>
</dbReference>
<sequence length="76" mass="9065">FTEKSKKYIILVISFQLNLTGLNLQRFYRNIYFFSVPLSHAQGEQAVGRSWQLDQEKIVYIFKYRILSTFQVVLNN</sequence>
<dbReference type="VEuPathDB" id="FungiDB:BO71DRAFT_460783"/>
<dbReference type="OrthoDB" id="4500730at2759"/>
<feature type="non-terminal residue" evidence="1">
    <location>
        <position position="1"/>
    </location>
</feature>
<dbReference type="InterPro" id="IPR027417">
    <property type="entry name" value="P-loop_NTPase"/>
</dbReference>
<evidence type="ECO:0008006" key="3">
    <source>
        <dbReference type="Google" id="ProtNLM"/>
    </source>
</evidence>
<protein>
    <recommendedName>
        <fullName evidence="3">Helicase C-terminal domain-containing protein</fullName>
    </recommendedName>
</protein>
<evidence type="ECO:0000313" key="2">
    <source>
        <dbReference type="Proteomes" id="UP000247810"/>
    </source>
</evidence>
<dbReference type="STRING" id="1448320.A0A319D0S8"/>
<keyword evidence="2" id="KW-1185">Reference proteome</keyword>
<dbReference type="Gene3D" id="3.40.50.300">
    <property type="entry name" value="P-loop containing nucleotide triphosphate hydrolases"/>
    <property type="match status" value="1"/>
</dbReference>
<dbReference type="Proteomes" id="UP000247810">
    <property type="component" value="Unassembled WGS sequence"/>
</dbReference>
<evidence type="ECO:0000313" key="1">
    <source>
        <dbReference type="EMBL" id="PYH91106.1"/>
    </source>
</evidence>
<gene>
    <name evidence="1" type="ORF">BO71DRAFT_460783</name>
</gene>
<name>A0A319D0S8_9EURO</name>
<dbReference type="AlphaFoldDB" id="A0A319D0S8"/>